<protein>
    <submittedName>
        <fullName evidence="1">Uncharacterized protein</fullName>
    </submittedName>
</protein>
<proteinExistence type="predicted"/>
<evidence type="ECO:0000313" key="1">
    <source>
        <dbReference type="EMBL" id="CAD9676028.1"/>
    </source>
</evidence>
<organism evidence="1">
    <name type="scientific">Mucochytrium quahogii</name>
    <dbReference type="NCBI Taxonomy" id="96639"/>
    <lineage>
        <taxon>Eukaryota</taxon>
        <taxon>Sar</taxon>
        <taxon>Stramenopiles</taxon>
        <taxon>Bigyra</taxon>
        <taxon>Labyrinthulomycetes</taxon>
        <taxon>Thraustochytrida</taxon>
        <taxon>Thraustochytriidae</taxon>
        <taxon>Mucochytrium</taxon>
    </lineage>
</organism>
<reference evidence="1" key="1">
    <citation type="submission" date="2021-01" db="EMBL/GenBank/DDBJ databases">
        <authorList>
            <person name="Corre E."/>
            <person name="Pelletier E."/>
            <person name="Niang G."/>
            <person name="Scheremetjew M."/>
            <person name="Finn R."/>
            <person name="Kale V."/>
            <person name="Holt S."/>
            <person name="Cochrane G."/>
            <person name="Meng A."/>
            <person name="Brown T."/>
            <person name="Cohen L."/>
        </authorList>
    </citation>
    <scope>NUCLEOTIDE SEQUENCE</scope>
    <source>
        <strain evidence="1">NY070348D</strain>
    </source>
</reference>
<gene>
    <name evidence="1" type="ORF">QSP1433_LOCUS5295</name>
</gene>
<dbReference type="EMBL" id="HBHK01008502">
    <property type="protein sequence ID" value="CAD9676028.1"/>
    <property type="molecule type" value="Transcribed_RNA"/>
</dbReference>
<sequence length="311" mass="34974">MVDLTAAHLDVFDSIQELISLRGNVYAAKHQVSLTKATLDHVEKDQSLIYDLYYQMRDRETALRAVIVENTINLCNAVHFADLETTTCKYTPIQLLSMEATELQELTTKIIDDLKTGDSSGEQYEKFQEVWESNGQQAAQVASLRQYGSFSLDLSYDGTPLPDMFFRYSNIKIENIHVELSGARCSGPSEQVCLSHGYEVQIKHSAKMTNRDLYSNFHQFMVPTVEAYHFGMRIDGAGATSGQIYDPSRLYYMPSPFTAWYFAVIPKFNPGVDLSGVTGIKVTFFARGKHLLSAKRPGNTTGNLRTTSTER</sequence>
<dbReference type="AlphaFoldDB" id="A0A7S2WA22"/>
<accession>A0A7S2WA22</accession>
<name>A0A7S2WA22_9STRA</name>